<protein>
    <submittedName>
        <fullName evidence="9">Ghrelin O-acyltransferase</fullName>
    </submittedName>
</protein>
<reference evidence="9" key="1">
    <citation type="submission" date="2021-02" db="EMBL/GenBank/DDBJ databases">
        <title>Comparative genomics reveals that relaxation of natural selection precedes convergent phenotypic evolution of cavefish.</title>
        <authorList>
            <person name="Peng Z."/>
        </authorList>
    </citation>
    <scope>NUCLEOTIDE SEQUENCE</scope>
    <source>
        <tissue evidence="9">Muscle</tissue>
    </source>
</reference>
<evidence type="ECO:0000256" key="5">
    <source>
        <dbReference type="ARBA" id="ARBA00022989"/>
    </source>
</evidence>
<keyword evidence="6 8" id="KW-0472">Membrane</keyword>
<dbReference type="EMBL" id="JAFHDT010000002">
    <property type="protein sequence ID" value="KAI7812824.1"/>
    <property type="molecule type" value="Genomic_DNA"/>
</dbReference>
<keyword evidence="4" id="KW-0256">Endoplasmic reticulum</keyword>
<keyword evidence="2" id="KW-0808">Transferase</keyword>
<dbReference type="Pfam" id="PF03062">
    <property type="entry name" value="MBOAT"/>
    <property type="match status" value="1"/>
</dbReference>
<dbReference type="AlphaFoldDB" id="A0A9W7X2W7"/>
<evidence type="ECO:0000256" key="7">
    <source>
        <dbReference type="ARBA" id="ARBA00023315"/>
    </source>
</evidence>
<accession>A0A9W7X2W7</accession>
<evidence type="ECO:0000256" key="4">
    <source>
        <dbReference type="ARBA" id="ARBA00022824"/>
    </source>
</evidence>
<dbReference type="GO" id="GO:0030258">
    <property type="term" value="P:lipid modification"/>
    <property type="evidence" value="ECO:0007669"/>
    <property type="project" value="TreeGrafter"/>
</dbReference>
<evidence type="ECO:0000256" key="6">
    <source>
        <dbReference type="ARBA" id="ARBA00023136"/>
    </source>
</evidence>
<feature type="transmembrane region" description="Helical" evidence="8">
    <location>
        <begin position="14"/>
        <end position="31"/>
    </location>
</feature>
<comment type="caution">
    <text evidence="9">The sequence shown here is derived from an EMBL/GenBank/DDBJ whole genome shotgun (WGS) entry which is preliminary data.</text>
</comment>
<dbReference type="Proteomes" id="UP001059041">
    <property type="component" value="Linkage Group LG2"/>
</dbReference>
<keyword evidence="7" id="KW-0012">Acyltransferase</keyword>
<feature type="transmembrane region" description="Helical" evidence="8">
    <location>
        <begin position="43"/>
        <end position="68"/>
    </location>
</feature>
<evidence type="ECO:0000256" key="1">
    <source>
        <dbReference type="ARBA" id="ARBA00004477"/>
    </source>
</evidence>
<dbReference type="InterPro" id="IPR049941">
    <property type="entry name" value="LPLAT_7/PORCN-like"/>
</dbReference>
<dbReference type="InterPro" id="IPR004299">
    <property type="entry name" value="MBOAT_fam"/>
</dbReference>
<evidence type="ECO:0000256" key="8">
    <source>
        <dbReference type="SAM" id="Phobius"/>
    </source>
</evidence>
<dbReference type="GO" id="GO:0005789">
    <property type="term" value="C:endoplasmic reticulum membrane"/>
    <property type="evidence" value="ECO:0007669"/>
    <property type="project" value="UniProtKB-SubCell"/>
</dbReference>
<organism evidence="9 10">
    <name type="scientific">Triplophysa rosa</name>
    <name type="common">Cave loach</name>
    <dbReference type="NCBI Taxonomy" id="992332"/>
    <lineage>
        <taxon>Eukaryota</taxon>
        <taxon>Metazoa</taxon>
        <taxon>Chordata</taxon>
        <taxon>Craniata</taxon>
        <taxon>Vertebrata</taxon>
        <taxon>Euteleostomi</taxon>
        <taxon>Actinopterygii</taxon>
        <taxon>Neopterygii</taxon>
        <taxon>Teleostei</taxon>
        <taxon>Ostariophysi</taxon>
        <taxon>Cypriniformes</taxon>
        <taxon>Nemacheilidae</taxon>
        <taxon>Triplophysa</taxon>
    </lineage>
</organism>
<evidence type="ECO:0000313" key="10">
    <source>
        <dbReference type="Proteomes" id="UP001059041"/>
    </source>
</evidence>
<evidence type="ECO:0000256" key="2">
    <source>
        <dbReference type="ARBA" id="ARBA00022679"/>
    </source>
</evidence>
<keyword evidence="3 8" id="KW-0812">Transmembrane</keyword>
<dbReference type="GO" id="GO:0016412">
    <property type="term" value="F:serine O-acyltransferase activity"/>
    <property type="evidence" value="ECO:0007669"/>
    <property type="project" value="TreeGrafter"/>
</dbReference>
<evidence type="ECO:0000313" key="9">
    <source>
        <dbReference type="EMBL" id="KAI7812824.1"/>
    </source>
</evidence>
<dbReference type="PANTHER" id="PTHR13906">
    <property type="entry name" value="PORCUPINE"/>
    <property type="match status" value="1"/>
</dbReference>
<proteinExistence type="predicted"/>
<gene>
    <name evidence="9" type="ORF">IRJ41_010106</name>
</gene>
<comment type="subcellular location">
    <subcellularLocation>
        <location evidence="1">Endoplasmic reticulum membrane</location>
        <topology evidence="1">Multi-pass membrane protein</topology>
    </subcellularLocation>
</comment>
<keyword evidence="5 8" id="KW-1133">Transmembrane helix</keyword>
<name>A0A9W7X2W7_TRIRA</name>
<sequence>MDLFWILFNGNPQLFYQFLNIPFALLLYYLARQGYLSIVSRHACLTLGGFVLAIATMGPYSVLLFFSVCLSLSLSHFLEPVHIHRWTFGLQMCWQTFWHCYIQFQLYWLQETPDSRLLLATSALMLMTQRVSSLSLDLQERTVLRGFQKNTISFLSYLFCFPSLLGGPLCSFDTFAGSVRQMSRTPPLATCVGNLASKTLQVLLLLLMKYFLNLLMKSPNTLKVNRCAFQDILGIWILALLLKMNYYAHWKVSECVNNAAGMGLRGNNRTGKASWDGLSDGNPWVTEMSSRPSVFAREWNRTTAEWLRRMIFQRFDRSPLFMTFGFSAWWHGLHPGQILGFLMWAATVEGDYKLHRFLKPKLTSLWRKRLYVCLNWTFTQLTTTCVVVCVELQSLASVRLLCSSYFAVFPLLSVLSIIIL</sequence>
<dbReference type="PANTHER" id="PTHR13906:SF3">
    <property type="entry name" value="GHRELIN O-ACYLTRANSFERASE"/>
    <property type="match status" value="1"/>
</dbReference>
<keyword evidence="10" id="KW-1185">Reference proteome</keyword>
<evidence type="ECO:0000256" key="3">
    <source>
        <dbReference type="ARBA" id="ARBA00022692"/>
    </source>
</evidence>